<dbReference type="Gene3D" id="2.40.10.10">
    <property type="entry name" value="Trypsin-like serine proteases"/>
    <property type="match status" value="1"/>
</dbReference>
<dbReference type="PROSITE" id="PS00135">
    <property type="entry name" value="TRYPSIN_SER"/>
    <property type="match status" value="1"/>
</dbReference>
<dbReference type="OrthoDB" id="10059102at2759"/>
<comment type="subcellular location">
    <subcellularLocation>
        <location evidence="1">Secreted</location>
    </subcellularLocation>
</comment>
<dbReference type="PANTHER" id="PTHR24264">
    <property type="entry name" value="TRYPSIN-RELATED"/>
    <property type="match status" value="1"/>
</dbReference>
<dbReference type="Pfam" id="PF00089">
    <property type="entry name" value="Trypsin"/>
    <property type="match status" value="1"/>
</dbReference>
<dbReference type="CDD" id="cd00190">
    <property type="entry name" value="Tryp_SPc"/>
    <property type="match status" value="1"/>
</dbReference>
<accession>A0A7R8W3G1</accession>
<dbReference type="GO" id="GO:0006508">
    <property type="term" value="P:proteolysis"/>
    <property type="evidence" value="ECO:0007669"/>
    <property type="project" value="UniProtKB-KW"/>
</dbReference>
<dbReference type="AlphaFoldDB" id="A0A7R8W3G1"/>
<dbReference type="GO" id="GO:0004252">
    <property type="term" value="F:serine-type endopeptidase activity"/>
    <property type="evidence" value="ECO:0007669"/>
    <property type="project" value="InterPro"/>
</dbReference>
<dbReference type="InterPro" id="IPR033116">
    <property type="entry name" value="TRYPSIN_SER"/>
</dbReference>
<dbReference type="SMART" id="SM00020">
    <property type="entry name" value="Tryp_SPc"/>
    <property type="match status" value="1"/>
</dbReference>
<dbReference type="PROSITE" id="PS50240">
    <property type="entry name" value="TRYPSIN_DOM"/>
    <property type="match status" value="1"/>
</dbReference>
<evidence type="ECO:0000256" key="2">
    <source>
        <dbReference type="ARBA" id="ARBA00022525"/>
    </source>
</evidence>
<proteinExistence type="predicted"/>
<dbReference type="InterPro" id="IPR050127">
    <property type="entry name" value="Serine_Proteases_S1"/>
</dbReference>
<keyword evidence="5" id="KW-0720">Serine protease</keyword>
<evidence type="ECO:0000313" key="6">
    <source>
        <dbReference type="EMBL" id="CAD7223664.1"/>
    </source>
</evidence>
<keyword evidence="4" id="KW-0378">Hydrolase</keyword>
<evidence type="ECO:0000256" key="1">
    <source>
        <dbReference type="ARBA" id="ARBA00004613"/>
    </source>
</evidence>
<dbReference type="GO" id="GO:0005615">
    <property type="term" value="C:extracellular space"/>
    <property type="evidence" value="ECO:0007669"/>
    <property type="project" value="TreeGrafter"/>
</dbReference>
<dbReference type="InterPro" id="IPR043504">
    <property type="entry name" value="Peptidase_S1_PA_chymotrypsin"/>
</dbReference>
<dbReference type="EMBL" id="OB660236">
    <property type="protein sequence ID" value="CAD7223664.1"/>
    <property type="molecule type" value="Genomic_DNA"/>
</dbReference>
<protein>
    <submittedName>
        <fullName evidence="6">Uncharacterized protein</fullName>
    </submittedName>
</protein>
<sequence length="238" mass="25834">MFRITLLTSLLALAVSGMLNKQGHLEVIGVNKTKSSEESSQQRVVAGDYQRLQTSGDEQTRTVATSTIHPGYNPSDPESFGYDVCVISVRERFYFGVGDVTQIRAAQLNRNANITVNTRMTVMGWGSTENILDPALRVHKAVVPMVSDEECESIWSIYYEPPQMVCAGYVAQGGVNPCNGDSGGPLVLEEDIDTVVGIVSYGSAISCAEPGYPAVYAEMAYFADWIDNTAQKSRPSTS</sequence>
<gene>
    <name evidence="6" type="ORF">CTOB1V02_LOCUS1644</name>
</gene>
<keyword evidence="2" id="KW-0964">Secreted</keyword>
<dbReference type="SUPFAM" id="SSF50494">
    <property type="entry name" value="Trypsin-like serine proteases"/>
    <property type="match status" value="1"/>
</dbReference>
<name>A0A7R8W3G1_9CRUS</name>
<evidence type="ECO:0000256" key="3">
    <source>
        <dbReference type="ARBA" id="ARBA00022670"/>
    </source>
</evidence>
<dbReference type="InterPro" id="IPR001254">
    <property type="entry name" value="Trypsin_dom"/>
</dbReference>
<dbReference type="InterPro" id="IPR009003">
    <property type="entry name" value="Peptidase_S1_PA"/>
</dbReference>
<organism evidence="6">
    <name type="scientific">Cyprideis torosa</name>
    <dbReference type="NCBI Taxonomy" id="163714"/>
    <lineage>
        <taxon>Eukaryota</taxon>
        <taxon>Metazoa</taxon>
        <taxon>Ecdysozoa</taxon>
        <taxon>Arthropoda</taxon>
        <taxon>Crustacea</taxon>
        <taxon>Oligostraca</taxon>
        <taxon>Ostracoda</taxon>
        <taxon>Podocopa</taxon>
        <taxon>Podocopida</taxon>
        <taxon>Cytherocopina</taxon>
        <taxon>Cytheroidea</taxon>
        <taxon>Cytherideidae</taxon>
        <taxon>Cyprideis</taxon>
    </lineage>
</organism>
<reference evidence="6" key="1">
    <citation type="submission" date="2020-11" db="EMBL/GenBank/DDBJ databases">
        <authorList>
            <person name="Tran Van P."/>
        </authorList>
    </citation>
    <scope>NUCLEOTIDE SEQUENCE</scope>
</reference>
<keyword evidence="3" id="KW-0645">Protease</keyword>
<dbReference type="PANTHER" id="PTHR24264:SF65">
    <property type="entry name" value="SRCR DOMAIN-CONTAINING PROTEIN"/>
    <property type="match status" value="1"/>
</dbReference>
<evidence type="ECO:0000256" key="5">
    <source>
        <dbReference type="ARBA" id="ARBA00022825"/>
    </source>
</evidence>
<evidence type="ECO:0000256" key="4">
    <source>
        <dbReference type="ARBA" id="ARBA00022801"/>
    </source>
</evidence>